<evidence type="ECO:0000256" key="3">
    <source>
        <dbReference type="ARBA" id="ARBA00012078"/>
    </source>
</evidence>
<evidence type="ECO:0000256" key="9">
    <source>
        <dbReference type="ARBA" id="ARBA00022777"/>
    </source>
</evidence>
<dbReference type="GO" id="GO:0005524">
    <property type="term" value="F:ATP binding"/>
    <property type="evidence" value="ECO:0007669"/>
    <property type="project" value="UniProtKB-UniRule"/>
</dbReference>
<gene>
    <name evidence="13 16" type="primary">thrB</name>
    <name evidence="16" type="ORF">GCM10007359_06210</name>
</gene>
<evidence type="ECO:0000256" key="5">
    <source>
        <dbReference type="ARBA" id="ARBA00022605"/>
    </source>
</evidence>
<dbReference type="InterPro" id="IPR006204">
    <property type="entry name" value="GHMP_kinase_N_dom"/>
</dbReference>
<keyword evidence="10 13" id="KW-0067">ATP-binding</keyword>
<dbReference type="PROSITE" id="PS00627">
    <property type="entry name" value="GHMP_KINASES_ATP"/>
    <property type="match status" value="1"/>
</dbReference>
<comment type="function">
    <text evidence="12 13">Catalyzes the ATP-dependent phosphorylation of L-homoserine to L-homoserine phosphate.</text>
</comment>
<protein>
    <recommendedName>
        <fullName evidence="4 13">Homoserine kinase</fullName>
        <shortName evidence="13">HK</shortName>
        <shortName evidence="13">HSK</shortName>
        <ecNumber evidence="3 13">2.7.1.39</ecNumber>
    </recommendedName>
</protein>
<dbReference type="EMBL" id="BMDC01000001">
    <property type="protein sequence ID" value="GGH59210.1"/>
    <property type="molecule type" value="Genomic_DNA"/>
</dbReference>
<comment type="pathway">
    <text evidence="1 13">Amino-acid biosynthesis; L-threonine biosynthesis; L-threonine from L-aspartate: step 4/5.</text>
</comment>
<dbReference type="RefSeq" id="WP_229723036.1">
    <property type="nucleotide sequence ID" value="NZ_BMDC01000001.1"/>
</dbReference>
<accession>A0A917MR83</accession>
<dbReference type="InterPro" id="IPR000870">
    <property type="entry name" value="Homoserine_kinase"/>
</dbReference>
<dbReference type="Proteomes" id="UP000600171">
    <property type="component" value="Unassembled WGS sequence"/>
</dbReference>
<evidence type="ECO:0000256" key="12">
    <source>
        <dbReference type="ARBA" id="ARBA00049954"/>
    </source>
</evidence>
<evidence type="ECO:0000259" key="14">
    <source>
        <dbReference type="Pfam" id="PF00288"/>
    </source>
</evidence>
<dbReference type="InterPro" id="IPR014721">
    <property type="entry name" value="Ribsml_uS5_D2-typ_fold_subgr"/>
</dbReference>
<dbReference type="Gene3D" id="3.30.230.10">
    <property type="match status" value="1"/>
</dbReference>
<dbReference type="InterPro" id="IPR020568">
    <property type="entry name" value="Ribosomal_Su5_D2-typ_SF"/>
</dbReference>
<name>A0A917MR83_9MICC</name>
<dbReference type="Gene3D" id="3.30.70.890">
    <property type="entry name" value="GHMP kinase, C-terminal domain"/>
    <property type="match status" value="1"/>
</dbReference>
<evidence type="ECO:0000313" key="17">
    <source>
        <dbReference type="Proteomes" id="UP000600171"/>
    </source>
</evidence>
<proteinExistence type="inferred from homology"/>
<keyword evidence="5 13" id="KW-0028">Amino-acid biosynthesis</keyword>
<evidence type="ECO:0000256" key="10">
    <source>
        <dbReference type="ARBA" id="ARBA00022840"/>
    </source>
</evidence>
<comment type="caution">
    <text evidence="16">The sequence shown here is derived from an EMBL/GenBank/DDBJ whole genome shotgun (WGS) entry which is preliminary data.</text>
</comment>
<dbReference type="Pfam" id="PF00288">
    <property type="entry name" value="GHMP_kinases_N"/>
    <property type="match status" value="1"/>
</dbReference>
<evidence type="ECO:0000256" key="6">
    <source>
        <dbReference type="ARBA" id="ARBA00022679"/>
    </source>
</evidence>
<keyword evidence="17" id="KW-1185">Reference proteome</keyword>
<dbReference type="NCBIfam" id="TIGR00191">
    <property type="entry name" value="thrB"/>
    <property type="match status" value="1"/>
</dbReference>
<feature type="domain" description="GHMP kinase N-terminal" evidence="14">
    <location>
        <begin position="81"/>
        <end position="165"/>
    </location>
</feature>
<evidence type="ECO:0000256" key="8">
    <source>
        <dbReference type="ARBA" id="ARBA00022741"/>
    </source>
</evidence>
<dbReference type="InterPro" id="IPR013750">
    <property type="entry name" value="GHMP_kinase_C_dom"/>
</dbReference>
<sequence length="337" mass="36055">MPLPMIDGSDEAHFSPDIIPVGTRVTVQVPASSANLGPGYDSMGVSLAYYDELVVTRIESGLEFELAGEGADEVPRDENHLVVKAMHTAWKAVGLFELPGLHIRATNKIPHSRGMGSSASAIVAGVSAANALLPEEVRLDDDAVLQICSGMEGHPDNVAPSLYGRLVISYGDDFGWHSLPVDVHPEILPVVAIPDYEVPTKVARGLIPETVPHREAAANSGRAALLAQALSNHPEFIFAGTADLLHQSYRATAMKPSASLVTVLRGLGYAAVISGAGPTVMVFARGEEERARIMQVIEHSGDHPTVGRYQGRALNWRVLPVDIDTKGVMITREEIEN</sequence>
<feature type="domain" description="GHMP kinase C-terminal" evidence="15">
    <location>
        <begin position="222"/>
        <end position="295"/>
    </location>
</feature>
<evidence type="ECO:0000256" key="11">
    <source>
        <dbReference type="ARBA" id="ARBA00049375"/>
    </source>
</evidence>
<dbReference type="AlphaFoldDB" id="A0A917MR83"/>
<evidence type="ECO:0000313" key="16">
    <source>
        <dbReference type="EMBL" id="GGH59210.1"/>
    </source>
</evidence>
<evidence type="ECO:0000256" key="2">
    <source>
        <dbReference type="ARBA" id="ARBA00007370"/>
    </source>
</evidence>
<dbReference type="PANTHER" id="PTHR20861">
    <property type="entry name" value="HOMOSERINE/4-DIPHOSPHOCYTIDYL-2-C-METHYL-D-ERYTHRITOL KINASE"/>
    <property type="match status" value="1"/>
</dbReference>
<evidence type="ECO:0000256" key="7">
    <source>
        <dbReference type="ARBA" id="ARBA00022697"/>
    </source>
</evidence>
<dbReference type="HAMAP" id="MF_00384">
    <property type="entry name" value="Homoser_kinase"/>
    <property type="match status" value="1"/>
</dbReference>
<feature type="binding site" evidence="13">
    <location>
        <begin position="110"/>
        <end position="120"/>
    </location>
    <ligand>
        <name>ATP</name>
        <dbReference type="ChEBI" id="CHEBI:30616"/>
    </ligand>
</feature>
<evidence type="ECO:0000256" key="1">
    <source>
        <dbReference type="ARBA" id="ARBA00005015"/>
    </source>
</evidence>
<dbReference type="InterPro" id="IPR036554">
    <property type="entry name" value="GHMP_kinase_C_sf"/>
</dbReference>
<evidence type="ECO:0000259" key="15">
    <source>
        <dbReference type="Pfam" id="PF08544"/>
    </source>
</evidence>
<evidence type="ECO:0000256" key="13">
    <source>
        <dbReference type="HAMAP-Rule" id="MF_00384"/>
    </source>
</evidence>
<dbReference type="GO" id="GO:0005737">
    <property type="term" value="C:cytoplasm"/>
    <property type="evidence" value="ECO:0007669"/>
    <property type="project" value="UniProtKB-SubCell"/>
</dbReference>
<comment type="similarity">
    <text evidence="2 13">Belongs to the GHMP kinase family. Homoserine kinase subfamily.</text>
</comment>
<dbReference type="SUPFAM" id="SSF54211">
    <property type="entry name" value="Ribosomal protein S5 domain 2-like"/>
    <property type="match status" value="1"/>
</dbReference>
<keyword evidence="8 13" id="KW-0547">Nucleotide-binding</keyword>
<keyword evidence="13" id="KW-0963">Cytoplasm</keyword>
<dbReference type="InterPro" id="IPR006203">
    <property type="entry name" value="GHMP_knse_ATP-bd_CS"/>
</dbReference>
<dbReference type="SUPFAM" id="SSF55060">
    <property type="entry name" value="GHMP Kinase, C-terminal domain"/>
    <property type="match status" value="1"/>
</dbReference>
<dbReference type="PRINTS" id="PR00958">
    <property type="entry name" value="HOMSERKINASE"/>
</dbReference>
<dbReference type="EC" id="2.7.1.39" evidence="3 13"/>
<dbReference type="GO" id="GO:0004413">
    <property type="term" value="F:homoserine kinase activity"/>
    <property type="evidence" value="ECO:0007669"/>
    <property type="project" value="UniProtKB-UniRule"/>
</dbReference>
<dbReference type="PIRSF" id="PIRSF000676">
    <property type="entry name" value="Homoser_kin"/>
    <property type="match status" value="1"/>
</dbReference>
<keyword evidence="9 13" id="KW-0418">Kinase</keyword>
<reference evidence="16 17" key="1">
    <citation type="journal article" date="2014" name="Int. J. Syst. Evol. Microbiol.">
        <title>Complete genome sequence of Corynebacterium casei LMG S-19264T (=DSM 44701T), isolated from a smear-ripened cheese.</title>
        <authorList>
            <consortium name="US DOE Joint Genome Institute (JGI-PGF)"/>
            <person name="Walter F."/>
            <person name="Albersmeier A."/>
            <person name="Kalinowski J."/>
            <person name="Ruckert C."/>
        </authorList>
    </citation>
    <scope>NUCLEOTIDE SEQUENCE [LARGE SCALE GENOMIC DNA]</scope>
    <source>
        <strain evidence="16 17">CCM 8669</strain>
    </source>
</reference>
<evidence type="ECO:0000256" key="4">
    <source>
        <dbReference type="ARBA" id="ARBA00017858"/>
    </source>
</evidence>
<comment type="catalytic activity">
    <reaction evidence="11 13">
        <text>L-homoserine + ATP = O-phospho-L-homoserine + ADP + H(+)</text>
        <dbReference type="Rhea" id="RHEA:13985"/>
        <dbReference type="ChEBI" id="CHEBI:15378"/>
        <dbReference type="ChEBI" id="CHEBI:30616"/>
        <dbReference type="ChEBI" id="CHEBI:57476"/>
        <dbReference type="ChEBI" id="CHEBI:57590"/>
        <dbReference type="ChEBI" id="CHEBI:456216"/>
        <dbReference type="EC" id="2.7.1.39"/>
    </reaction>
</comment>
<keyword evidence="6 13" id="KW-0808">Transferase</keyword>
<organism evidence="16 17">
    <name type="scientific">Rothia aerolata</name>
    <dbReference type="NCBI Taxonomy" id="1812262"/>
    <lineage>
        <taxon>Bacteria</taxon>
        <taxon>Bacillati</taxon>
        <taxon>Actinomycetota</taxon>
        <taxon>Actinomycetes</taxon>
        <taxon>Micrococcales</taxon>
        <taxon>Micrococcaceae</taxon>
        <taxon>Rothia</taxon>
    </lineage>
</organism>
<dbReference type="Pfam" id="PF08544">
    <property type="entry name" value="GHMP_kinases_C"/>
    <property type="match status" value="1"/>
</dbReference>
<dbReference type="GO" id="GO:0009088">
    <property type="term" value="P:threonine biosynthetic process"/>
    <property type="evidence" value="ECO:0007669"/>
    <property type="project" value="UniProtKB-UniRule"/>
</dbReference>
<dbReference type="PANTHER" id="PTHR20861:SF1">
    <property type="entry name" value="HOMOSERINE KINASE"/>
    <property type="match status" value="1"/>
</dbReference>
<comment type="subcellular location">
    <subcellularLocation>
        <location evidence="13">Cytoplasm</location>
    </subcellularLocation>
</comment>
<keyword evidence="7 13" id="KW-0791">Threonine biosynthesis</keyword>